<comment type="caution">
    <text evidence="1">The sequence shown here is derived from an EMBL/GenBank/DDBJ whole genome shotgun (WGS) entry which is preliminary data.</text>
</comment>
<protein>
    <submittedName>
        <fullName evidence="1">Uncharacterized protein</fullName>
    </submittedName>
</protein>
<dbReference type="Proteomes" id="UP000322997">
    <property type="component" value="Unassembled WGS sequence"/>
</dbReference>
<name>A0A5D4S2L7_9BACI</name>
<gene>
    <name evidence="1" type="ORF">FZC83_02150</name>
</gene>
<organism evidence="1 2">
    <name type="scientific">Rossellomorea marisflavi</name>
    <dbReference type="NCBI Taxonomy" id="189381"/>
    <lineage>
        <taxon>Bacteria</taxon>
        <taxon>Bacillati</taxon>
        <taxon>Bacillota</taxon>
        <taxon>Bacilli</taxon>
        <taxon>Bacillales</taxon>
        <taxon>Bacillaceae</taxon>
        <taxon>Rossellomorea</taxon>
    </lineage>
</organism>
<accession>A0A5D4S2L7</accession>
<proteinExistence type="predicted"/>
<dbReference type="EMBL" id="VTEQ01000001">
    <property type="protein sequence ID" value="TYS56398.1"/>
    <property type="molecule type" value="Genomic_DNA"/>
</dbReference>
<dbReference type="AlphaFoldDB" id="A0A5D4S2L7"/>
<reference evidence="1 2" key="1">
    <citation type="submission" date="2019-08" db="EMBL/GenBank/DDBJ databases">
        <title>Bacillus genomes from the desert of Cuatro Cienegas, Coahuila.</title>
        <authorList>
            <person name="Olmedo-Alvarez G."/>
        </authorList>
    </citation>
    <scope>NUCLEOTIDE SEQUENCE [LARGE SCALE GENOMIC DNA]</scope>
    <source>
        <strain evidence="1 2">CH108_3D</strain>
    </source>
</reference>
<sequence>MGIESKYVQYTIAVYHELFPEYKYIMIANAVEAINKKMKKLNLDIKKTAEYLEGIDNTTKMKWLRKHFGVYFVGVAKTYFKMCRLHPLYL</sequence>
<dbReference type="RefSeq" id="WP_148984432.1">
    <property type="nucleotide sequence ID" value="NZ_JBNILK010000001.1"/>
</dbReference>
<evidence type="ECO:0000313" key="1">
    <source>
        <dbReference type="EMBL" id="TYS56398.1"/>
    </source>
</evidence>
<evidence type="ECO:0000313" key="2">
    <source>
        <dbReference type="Proteomes" id="UP000322997"/>
    </source>
</evidence>